<dbReference type="PANTHER" id="PTHR43553">
    <property type="entry name" value="HEAVY METAL TRANSPORTER"/>
    <property type="match status" value="1"/>
</dbReference>
<gene>
    <name evidence="7" type="ORF">AUCHE_17_01860</name>
</gene>
<keyword evidence="8" id="KW-1185">Reference proteome</keyword>
<protein>
    <submittedName>
        <fullName evidence="7">Putative ABC transporter ATP-binding protein</fullName>
    </submittedName>
</protein>
<dbReference type="eggNOG" id="COG3845">
    <property type="taxonomic scope" value="Bacteria"/>
</dbReference>
<dbReference type="InterPro" id="IPR003439">
    <property type="entry name" value="ABC_transporter-like_ATP-bd"/>
</dbReference>
<dbReference type="Pfam" id="PF00005">
    <property type="entry name" value="ABC_tran"/>
    <property type="match status" value="2"/>
</dbReference>
<evidence type="ECO:0000313" key="8">
    <source>
        <dbReference type="Proteomes" id="UP000008495"/>
    </source>
</evidence>
<dbReference type="RefSeq" id="WP_006503727.1">
    <property type="nucleotide sequence ID" value="NZ_BAGZ01000017.1"/>
</dbReference>
<dbReference type="STRING" id="100225.SAMN05421595_0186"/>
<dbReference type="GO" id="GO:0042626">
    <property type="term" value="F:ATPase-coupled transmembrane transporter activity"/>
    <property type="evidence" value="ECO:0007669"/>
    <property type="project" value="TreeGrafter"/>
</dbReference>
<comment type="caution">
    <text evidence="7">The sequence shown here is derived from an EMBL/GenBank/DDBJ whole genome shotgun (WGS) entry which is preliminary data.</text>
</comment>
<dbReference type="GO" id="GO:0043190">
    <property type="term" value="C:ATP-binding cassette (ABC) transporter complex"/>
    <property type="evidence" value="ECO:0007669"/>
    <property type="project" value="TreeGrafter"/>
</dbReference>
<keyword evidence="4 7" id="KW-0067">ATP-binding</keyword>
<dbReference type="OrthoDB" id="4787388at2"/>
<dbReference type="GO" id="GO:0005524">
    <property type="term" value="F:ATP binding"/>
    <property type="evidence" value="ECO:0007669"/>
    <property type="project" value="UniProtKB-KW"/>
</dbReference>
<reference evidence="7 8" key="1">
    <citation type="submission" date="2012-08" db="EMBL/GenBank/DDBJ databases">
        <title>Whole genome shotgun sequence of Austwickia chelonae NBRC 105200.</title>
        <authorList>
            <person name="Yoshida I."/>
            <person name="Hosoyama A."/>
            <person name="Tsuchikane K."/>
            <person name="Katsumata H."/>
            <person name="Ando Y."/>
            <person name="Ohji S."/>
            <person name="Hamada M."/>
            <person name="Tamura T."/>
            <person name="Yamazoe A."/>
            <person name="Yamazaki S."/>
            <person name="Fujita N."/>
        </authorList>
    </citation>
    <scope>NUCLEOTIDE SEQUENCE [LARGE SCALE GENOMIC DNA]</scope>
    <source>
        <strain evidence="7 8">NBRC 105200</strain>
    </source>
</reference>
<evidence type="ECO:0000256" key="5">
    <source>
        <dbReference type="SAM" id="MobiDB-lite"/>
    </source>
</evidence>
<feature type="compositionally biased region" description="Basic and acidic residues" evidence="5">
    <location>
        <begin position="276"/>
        <end position="285"/>
    </location>
</feature>
<feature type="compositionally biased region" description="Polar residues" evidence="5">
    <location>
        <begin position="259"/>
        <end position="272"/>
    </location>
</feature>
<evidence type="ECO:0000313" key="7">
    <source>
        <dbReference type="EMBL" id="GAB78970.1"/>
    </source>
</evidence>
<dbReference type="InterPro" id="IPR027417">
    <property type="entry name" value="P-loop_NTPase"/>
</dbReference>
<dbReference type="PROSITE" id="PS00211">
    <property type="entry name" value="ABC_TRANSPORTER_1"/>
    <property type="match status" value="1"/>
</dbReference>
<dbReference type="CDD" id="cd03225">
    <property type="entry name" value="ABC_cobalt_CbiO_domain1"/>
    <property type="match status" value="1"/>
</dbReference>
<feature type="domain" description="ABC transporter" evidence="6">
    <location>
        <begin position="4"/>
        <end position="255"/>
    </location>
</feature>
<dbReference type="GO" id="GO:0016887">
    <property type="term" value="F:ATP hydrolysis activity"/>
    <property type="evidence" value="ECO:0007669"/>
    <property type="project" value="InterPro"/>
</dbReference>
<sequence>MSAIDFTGTTFAYRIGHEDSPAPGQTGSTVPGVTDLTLTLEPGTATLLTGPSGCGKSTVLRLANGLIPHVTGGDLDGTVRVEGIDVAGADVYRIGSRTGTVFQNPRNQFFAATVGEELAFARQQAGEPRDQIEAAVASAAHRVGIQTWLERSLWELSGGELQAVACASALAGPGRIYLFDEPTANLSVRAIDELARIMAEMKRDGATLLIAEHRLYYLRELVDTVVTMENGRLTGTWAAEEFFRCTDEQRRKAGWRTLQPPTMTTGGTPDAQTGTDRPRTETDPTRRGADIRLVDVRFSYGDRCVLSLPELCFPAGTVTALTGDNGAGKSTLCRLLTGLAQPTRGGRIEIDGVGTSAGQRRQMSSLVMQDVHRQLFAESVLAEVTTGLSSVDAADAAALLGSLDLADLLDRHPMSLSGGQKQRLMIAVAMASQARIVVFDEPTSGVDYRHMQAIGELIRSLAARGVTVLVVTHDVEFLEVCADRVVRLGRPAQSGRSSVEISER</sequence>
<dbReference type="Proteomes" id="UP000008495">
    <property type="component" value="Unassembled WGS sequence"/>
</dbReference>
<dbReference type="AlphaFoldDB" id="K6VUF5"/>
<evidence type="ECO:0000256" key="2">
    <source>
        <dbReference type="ARBA" id="ARBA00022448"/>
    </source>
</evidence>
<comment type="similarity">
    <text evidence="1">Belongs to the ABC transporter superfamily.</text>
</comment>
<proteinExistence type="inferred from homology"/>
<accession>K6VUF5</accession>
<evidence type="ECO:0000259" key="6">
    <source>
        <dbReference type="PROSITE" id="PS50893"/>
    </source>
</evidence>
<evidence type="ECO:0000256" key="4">
    <source>
        <dbReference type="ARBA" id="ARBA00022840"/>
    </source>
</evidence>
<keyword evidence="3" id="KW-0547">Nucleotide-binding</keyword>
<evidence type="ECO:0000256" key="3">
    <source>
        <dbReference type="ARBA" id="ARBA00022741"/>
    </source>
</evidence>
<dbReference type="InterPro" id="IPR050095">
    <property type="entry name" value="ECF_ABC_transporter_ATP-bd"/>
</dbReference>
<dbReference type="InterPro" id="IPR003593">
    <property type="entry name" value="AAA+_ATPase"/>
</dbReference>
<evidence type="ECO:0000256" key="1">
    <source>
        <dbReference type="ARBA" id="ARBA00005417"/>
    </source>
</evidence>
<dbReference type="InterPro" id="IPR015856">
    <property type="entry name" value="ABC_transpr_CbiO/EcfA_su"/>
</dbReference>
<feature type="region of interest" description="Disordered" evidence="5">
    <location>
        <begin position="256"/>
        <end position="285"/>
    </location>
</feature>
<dbReference type="SMART" id="SM00382">
    <property type="entry name" value="AAA"/>
    <property type="match status" value="2"/>
</dbReference>
<dbReference type="PROSITE" id="PS50893">
    <property type="entry name" value="ABC_TRANSPORTER_2"/>
    <property type="match status" value="2"/>
</dbReference>
<dbReference type="EMBL" id="BAGZ01000017">
    <property type="protein sequence ID" value="GAB78970.1"/>
    <property type="molecule type" value="Genomic_DNA"/>
</dbReference>
<feature type="domain" description="ABC transporter" evidence="6">
    <location>
        <begin position="291"/>
        <end position="501"/>
    </location>
</feature>
<dbReference type="PANTHER" id="PTHR43553:SF24">
    <property type="entry name" value="ENERGY-COUPLING FACTOR TRANSPORTER ATP-BINDING PROTEIN ECFA1"/>
    <property type="match status" value="1"/>
</dbReference>
<dbReference type="SUPFAM" id="SSF52540">
    <property type="entry name" value="P-loop containing nucleoside triphosphate hydrolases"/>
    <property type="match status" value="2"/>
</dbReference>
<name>K6VUF5_9MICO</name>
<dbReference type="Gene3D" id="3.40.50.300">
    <property type="entry name" value="P-loop containing nucleotide triphosphate hydrolases"/>
    <property type="match status" value="2"/>
</dbReference>
<keyword evidence="2" id="KW-0813">Transport</keyword>
<dbReference type="InterPro" id="IPR017871">
    <property type="entry name" value="ABC_transporter-like_CS"/>
</dbReference>
<organism evidence="7 8">
    <name type="scientific">Austwickia chelonae NBRC 105200</name>
    <dbReference type="NCBI Taxonomy" id="1184607"/>
    <lineage>
        <taxon>Bacteria</taxon>
        <taxon>Bacillati</taxon>
        <taxon>Actinomycetota</taxon>
        <taxon>Actinomycetes</taxon>
        <taxon>Micrococcales</taxon>
        <taxon>Dermatophilaceae</taxon>
        <taxon>Austwickia</taxon>
    </lineage>
</organism>